<name>A0A8J9VNW9_9NEOP</name>
<evidence type="ECO:0000313" key="3">
    <source>
        <dbReference type="Proteomes" id="UP000838878"/>
    </source>
</evidence>
<sequence>METGKCSGTDLHAKLLQLQRTLEAVKGKRRGEDYKRLVETFLEESSIPAPVLSASGRRNKDRSGVGQSPGAQDECTSADMPPADEPYTAIRASISPNAEQVLSKFLLLWVAEKRRKRCKLRARAARRLHLYGIDG</sequence>
<reference evidence="2" key="1">
    <citation type="submission" date="2021-12" db="EMBL/GenBank/DDBJ databases">
        <authorList>
            <person name="Martin H S."/>
        </authorList>
    </citation>
    <scope>NUCLEOTIDE SEQUENCE</scope>
</reference>
<proteinExistence type="predicted"/>
<keyword evidence="3" id="KW-1185">Reference proteome</keyword>
<organism evidence="2 3">
    <name type="scientific">Brenthis ino</name>
    <name type="common">lesser marbled fritillary</name>
    <dbReference type="NCBI Taxonomy" id="405034"/>
    <lineage>
        <taxon>Eukaryota</taxon>
        <taxon>Metazoa</taxon>
        <taxon>Ecdysozoa</taxon>
        <taxon>Arthropoda</taxon>
        <taxon>Hexapoda</taxon>
        <taxon>Insecta</taxon>
        <taxon>Pterygota</taxon>
        <taxon>Neoptera</taxon>
        <taxon>Endopterygota</taxon>
        <taxon>Lepidoptera</taxon>
        <taxon>Glossata</taxon>
        <taxon>Ditrysia</taxon>
        <taxon>Papilionoidea</taxon>
        <taxon>Nymphalidae</taxon>
        <taxon>Heliconiinae</taxon>
        <taxon>Argynnini</taxon>
        <taxon>Brenthis</taxon>
    </lineage>
</organism>
<dbReference type="OrthoDB" id="8197512at2759"/>
<feature type="region of interest" description="Disordered" evidence="1">
    <location>
        <begin position="49"/>
        <end position="87"/>
    </location>
</feature>
<dbReference type="AlphaFoldDB" id="A0A8J9VNW9"/>
<accession>A0A8J9VNW9</accession>
<feature type="non-terminal residue" evidence="2">
    <location>
        <position position="135"/>
    </location>
</feature>
<dbReference type="Proteomes" id="UP000838878">
    <property type="component" value="Chromosome 10"/>
</dbReference>
<evidence type="ECO:0000256" key="1">
    <source>
        <dbReference type="SAM" id="MobiDB-lite"/>
    </source>
</evidence>
<dbReference type="EMBL" id="OV170230">
    <property type="protein sequence ID" value="CAH0715122.1"/>
    <property type="molecule type" value="Genomic_DNA"/>
</dbReference>
<protein>
    <submittedName>
        <fullName evidence="2">Uncharacterized protein</fullName>
    </submittedName>
</protein>
<gene>
    <name evidence="2" type="ORF">BINO364_LOCUS2095</name>
</gene>
<evidence type="ECO:0000313" key="2">
    <source>
        <dbReference type="EMBL" id="CAH0715122.1"/>
    </source>
</evidence>